<gene>
    <name evidence="1" type="ORF">HNQ64_004227</name>
</gene>
<organism evidence="1 2">
    <name type="scientific">Prosthecobacter dejongeii</name>
    <dbReference type="NCBI Taxonomy" id="48465"/>
    <lineage>
        <taxon>Bacteria</taxon>
        <taxon>Pseudomonadati</taxon>
        <taxon>Verrucomicrobiota</taxon>
        <taxon>Verrucomicrobiia</taxon>
        <taxon>Verrucomicrobiales</taxon>
        <taxon>Verrucomicrobiaceae</taxon>
        <taxon>Prosthecobacter</taxon>
    </lineage>
</organism>
<comment type="caution">
    <text evidence="1">The sequence shown here is derived from an EMBL/GenBank/DDBJ whole genome shotgun (WGS) entry which is preliminary data.</text>
</comment>
<dbReference type="RefSeq" id="WP_184212187.1">
    <property type="nucleotide sequence ID" value="NZ_JACHIF010000010.1"/>
</dbReference>
<dbReference type="Proteomes" id="UP000534294">
    <property type="component" value="Unassembled WGS sequence"/>
</dbReference>
<reference evidence="1 2" key="1">
    <citation type="submission" date="2020-08" db="EMBL/GenBank/DDBJ databases">
        <title>Genomic Encyclopedia of Type Strains, Phase IV (KMG-IV): sequencing the most valuable type-strain genomes for metagenomic binning, comparative biology and taxonomic classification.</title>
        <authorList>
            <person name="Goeker M."/>
        </authorList>
    </citation>
    <scope>NUCLEOTIDE SEQUENCE [LARGE SCALE GENOMIC DNA]</scope>
    <source>
        <strain evidence="1 2">DSM 12251</strain>
    </source>
</reference>
<protein>
    <submittedName>
        <fullName evidence="1">Uncharacterized protein</fullName>
    </submittedName>
</protein>
<dbReference type="AlphaFoldDB" id="A0A7W8DRJ3"/>
<evidence type="ECO:0000313" key="2">
    <source>
        <dbReference type="Proteomes" id="UP000534294"/>
    </source>
</evidence>
<name>A0A7W8DRJ3_9BACT</name>
<dbReference type="EMBL" id="JACHIF010000010">
    <property type="protein sequence ID" value="MBB5039949.1"/>
    <property type="molecule type" value="Genomic_DNA"/>
</dbReference>
<sequence length="215" mass="24024">MMKHFTERVGQLIVEQIPSFKFKKREGKLFRLTDNGWQAIALEVLPTASQGIGKLAAHAQVRHEQIESLYSQYHPFLQPKEVKLHATLTVNCDGLLQNQTLAHGFGLDPASVSAFAEAYAEAIKSDVIPWLDKFSDEQALFIGLADSDPMKWATSDRLTRFPVLMAILARRGDIVGFDSAAAEFQDWCKQKHALVYAPLAAAMLKMRPVHELPPP</sequence>
<proteinExistence type="predicted"/>
<keyword evidence="2" id="KW-1185">Reference proteome</keyword>
<evidence type="ECO:0000313" key="1">
    <source>
        <dbReference type="EMBL" id="MBB5039949.1"/>
    </source>
</evidence>
<accession>A0A7W8DRJ3</accession>